<evidence type="ECO:0000256" key="4">
    <source>
        <dbReference type="ARBA" id="ARBA00011881"/>
    </source>
</evidence>
<proteinExistence type="inferred from homology"/>
<dbReference type="Proteomes" id="UP001168877">
    <property type="component" value="Unassembled WGS sequence"/>
</dbReference>
<protein>
    <recommendedName>
        <fullName evidence="5">phenylalanine ammonia-lyase</fullName>
        <ecNumber evidence="5">4.3.1.24</ecNumber>
    </recommendedName>
</protein>
<comment type="subcellular location">
    <subcellularLocation>
        <location evidence="2">Cytoplasm</location>
    </subcellularLocation>
</comment>
<dbReference type="InterPro" id="IPR008948">
    <property type="entry name" value="L-Aspartase-like"/>
</dbReference>
<gene>
    <name evidence="8" type="ORF">LWI29_023553</name>
</gene>
<dbReference type="AlphaFoldDB" id="A0AA39SJY6"/>
<dbReference type="EC" id="4.3.1.24" evidence="5"/>
<dbReference type="GO" id="GO:0045548">
    <property type="term" value="F:phenylalanine ammonia-lyase activity"/>
    <property type="evidence" value="ECO:0007669"/>
    <property type="project" value="UniProtKB-EC"/>
</dbReference>
<comment type="similarity">
    <text evidence="3">Belongs to the PAL/histidase family.</text>
</comment>
<comment type="catalytic activity">
    <reaction evidence="7">
        <text>L-phenylalanine = (E)-cinnamate + NH4(+)</text>
        <dbReference type="Rhea" id="RHEA:21384"/>
        <dbReference type="ChEBI" id="CHEBI:15669"/>
        <dbReference type="ChEBI" id="CHEBI:28938"/>
        <dbReference type="ChEBI" id="CHEBI:58095"/>
        <dbReference type="EC" id="4.3.1.24"/>
    </reaction>
</comment>
<dbReference type="GO" id="GO:0006559">
    <property type="term" value="P:L-phenylalanine catabolic process"/>
    <property type="evidence" value="ECO:0007669"/>
    <property type="project" value="UniProtKB-KW"/>
</dbReference>
<evidence type="ECO:0000313" key="9">
    <source>
        <dbReference type="Proteomes" id="UP001168877"/>
    </source>
</evidence>
<sequence length="131" mass="14487">MLVRVNTLLQGYSGIRFEILKAITKLLNHNITPCVTLRGSVTASDDLMPLAYIAGLLTCRHNSKAVVPNGQSLDTAEAFRSAGINGGFFELQPRGSSISEWHISWFWLGCNGAFRHTYTSNPLRNFITNLC</sequence>
<keyword evidence="6" id="KW-0585">Phenylalanine catabolism</keyword>
<name>A0AA39SJY6_ACESA</name>
<dbReference type="Pfam" id="PF00221">
    <property type="entry name" value="Lyase_aromatic"/>
    <property type="match status" value="1"/>
</dbReference>
<comment type="function">
    <text evidence="1">This is a key enzyme of plant metabolism catalyzing the first reaction in the biosynthesis from L-phenylalanine of a wide variety of natural products based on the phenylpropane skeleton.</text>
</comment>
<keyword evidence="9" id="KW-1185">Reference proteome</keyword>
<evidence type="ECO:0000256" key="2">
    <source>
        <dbReference type="ARBA" id="ARBA00004496"/>
    </source>
</evidence>
<evidence type="ECO:0000256" key="1">
    <source>
        <dbReference type="ARBA" id="ARBA00002235"/>
    </source>
</evidence>
<evidence type="ECO:0000256" key="5">
    <source>
        <dbReference type="ARBA" id="ARBA00012139"/>
    </source>
</evidence>
<organism evidence="8 9">
    <name type="scientific">Acer saccharum</name>
    <name type="common">Sugar maple</name>
    <dbReference type="NCBI Taxonomy" id="4024"/>
    <lineage>
        <taxon>Eukaryota</taxon>
        <taxon>Viridiplantae</taxon>
        <taxon>Streptophyta</taxon>
        <taxon>Embryophyta</taxon>
        <taxon>Tracheophyta</taxon>
        <taxon>Spermatophyta</taxon>
        <taxon>Magnoliopsida</taxon>
        <taxon>eudicotyledons</taxon>
        <taxon>Gunneridae</taxon>
        <taxon>Pentapetalae</taxon>
        <taxon>rosids</taxon>
        <taxon>malvids</taxon>
        <taxon>Sapindales</taxon>
        <taxon>Sapindaceae</taxon>
        <taxon>Hippocastanoideae</taxon>
        <taxon>Acereae</taxon>
        <taxon>Acer</taxon>
    </lineage>
</organism>
<dbReference type="GO" id="GO:0005737">
    <property type="term" value="C:cytoplasm"/>
    <property type="evidence" value="ECO:0007669"/>
    <property type="project" value="UniProtKB-SubCell"/>
</dbReference>
<reference evidence="8" key="2">
    <citation type="submission" date="2023-06" db="EMBL/GenBank/DDBJ databases">
        <authorList>
            <person name="Swenson N.G."/>
            <person name="Wegrzyn J.L."/>
            <person name="Mcevoy S.L."/>
        </authorList>
    </citation>
    <scope>NUCLEOTIDE SEQUENCE</scope>
    <source>
        <strain evidence="8">NS2018</strain>
        <tissue evidence="8">Leaf</tissue>
    </source>
</reference>
<evidence type="ECO:0000313" key="8">
    <source>
        <dbReference type="EMBL" id="KAK0592683.1"/>
    </source>
</evidence>
<dbReference type="InterPro" id="IPR001106">
    <property type="entry name" value="Aromatic_Lyase"/>
</dbReference>
<dbReference type="InterPro" id="IPR024083">
    <property type="entry name" value="Fumarase/histidase_N"/>
</dbReference>
<evidence type="ECO:0000256" key="6">
    <source>
        <dbReference type="ARBA" id="ARBA00023232"/>
    </source>
</evidence>
<dbReference type="PANTHER" id="PTHR10362">
    <property type="entry name" value="HISTIDINE AMMONIA-LYASE"/>
    <property type="match status" value="1"/>
</dbReference>
<comment type="caution">
    <text evidence="8">The sequence shown here is derived from an EMBL/GenBank/DDBJ whole genome shotgun (WGS) entry which is preliminary data.</text>
</comment>
<comment type="subunit">
    <text evidence="4">Homotetramer.</text>
</comment>
<dbReference type="Gene3D" id="1.10.275.10">
    <property type="entry name" value="Fumarase/aspartase (N-terminal domain)"/>
    <property type="match status" value="1"/>
</dbReference>
<dbReference type="SUPFAM" id="SSF48557">
    <property type="entry name" value="L-aspartase-like"/>
    <property type="match status" value="1"/>
</dbReference>
<reference evidence="8" key="1">
    <citation type="journal article" date="2022" name="Plant J.">
        <title>Strategies of tolerance reflected in two North American maple genomes.</title>
        <authorList>
            <person name="McEvoy S.L."/>
            <person name="Sezen U.U."/>
            <person name="Trouern-Trend A."/>
            <person name="McMahon S.M."/>
            <person name="Schaberg P.G."/>
            <person name="Yang J."/>
            <person name="Wegrzyn J.L."/>
            <person name="Swenson N.G."/>
        </authorList>
    </citation>
    <scope>NUCLEOTIDE SEQUENCE</scope>
    <source>
        <strain evidence="8">NS2018</strain>
    </source>
</reference>
<evidence type="ECO:0000256" key="7">
    <source>
        <dbReference type="ARBA" id="ARBA00023537"/>
    </source>
</evidence>
<dbReference type="EMBL" id="JAUESC010000380">
    <property type="protein sequence ID" value="KAK0592683.1"/>
    <property type="molecule type" value="Genomic_DNA"/>
</dbReference>
<accession>A0AA39SJY6</accession>
<evidence type="ECO:0000256" key="3">
    <source>
        <dbReference type="ARBA" id="ARBA00007238"/>
    </source>
</evidence>